<dbReference type="InterPro" id="IPR011055">
    <property type="entry name" value="Dup_hybrid_motif"/>
</dbReference>
<proteinExistence type="predicted"/>
<name>A0A0M8MC76_9FLAO</name>
<keyword evidence="1" id="KW-0732">Signal</keyword>
<evidence type="ECO:0000259" key="3">
    <source>
        <dbReference type="Pfam" id="PF01551"/>
    </source>
</evidence>
<protein>
    <submittedName>
        <fullName evidence="4">Peptidase M23</fullName>
    </submittedName>
</protein>
<dbReference type="CDD" id="cd12797">
    <property type="entry name" value="M23_peptidase"/>
    <property type="match status" value="1"/>
</dbReference>
<evidence type="ECO:0000313" key="4">
    <source>
        <dbReference type="EMBL" id="KOS07105.1"/>
    </source>
</evidence>
<dbReference type="InterPro" id="IPR016047">
    <property type="entry name" value="M23ase_b-sheet_dom"/>
</dbReference>
<feature type="domain" description="M23ase beta-sheet core" evidence="3">
    <location>
        <begin position="189"/>
        <end position="274"/>
    </location>
</feature>
<dbReference type="SUPFAM" id="SSF51261">
    <property type="entry name" value="Duplicated hybrid motif"/>
    <property type="match status" value="1"/>
</dbReference>
<dbReference type="Pfam" id="PF01551">
    <property type="entry name" value="Peptidase_M23"/>
    <property type="match status" value="1"/>
</dbReference>
<evidence type="ECO:0000256" key="2">
    <source>
        <dbReference type="SAM" id="Phobius"/>
    </source>
</evidence>
<evidence type="ECO:0000256" key="1">
    <source>
        <dbReference type="ARBA" id="ARBA00022729"/>
    </source>
</evidence>
<gene>
    <name evidence="4" type="ORF">AM493_14460</name>
</gene>
<reference evidence="4 5" key="1">
    <citation type="submission" date="2015-08" db="EMBL/GenBank/DDBJ databases">
        <title>Whole genome sequence of Flavobacterium akiainvivens IK-1T, from decaying Wikstroemia oahuensis, an endemic Hawaiian shrub.</title>
        <authorList>
            <person name="Wan X."/>
            <person name="Hou S."/>
            <person name="Saito J."/>
            <person name="Donachie S."/>
        </authorList>
    </citation>
    <scope>NUCLEOTIDE SEQUENCE [LARGE SCALE GENOMIC DNA]</scope>
    <source>
        <strain evidence="4 5">IK-1</strain>
    </source>
</reference>
<feature type="transmembrane region" description="Helical" evidence="2">
    <location>
        <begin position="42"/>
        <end position="62"/>
    </location>
</feature>
<dbReference type="GO" id="GO:0004222">
    <property type="term" value="F:metalloendopeptidase activity"/>
    <property type="evidence" value="ECO:0007669"/>
    <property type="project" value="TreeGrafter"/>
</dbReference>
<dbReference type="STRING" id="1202724.AM493_14460"/>
<comment type="caution">
    <text evidence="4">The sequence shown here is derived from an EMBL/GenBank/DDBJ whole genome shotgun (WGS) entry which is preliminary data.</text>
</comment>
<accession>A0A0M8MC76</accession>
<dbReference type="OrthoDB" id="9814377at2"/>
<organism evidence="4 5">
    <name type="scientific">Flavobacterium akiainvivens</name>
    <dbReference type="NCBI Taxonomy" id="1202724"/>
    <lineage>
        <taxon>Bacteria</taxon>
        <taxon>Pseudomonadati</taxon>
        <taxon>Bacteroidota</taxon>
        <taxon>Flavobacteriia</taxon>
        <taxon>Flavobacteriales</taxon>
        <taxon>Flavobacteriaceae</taxon>
        <taxon>Flavobacterium</taxon>
    </lineage>
</organism>
<sequence>MCAKRLKKQIIRKKLFNKNRLVILNEDTFEEIFSLRLNLMNVFVWLTSISIVMIALTTYIIAFTPLREYIPGYASTGLKKQATLNAIKSDSLVKVLEENKAYMANINKVLTGNLEHTKLSRDSIVAGEQATLTDAEMKPSSADAKLREQVAKEDKYNLFEKAQPRVNQVLFAPVNGHITKAYNANKREYAIEVAIAKDTPVKAIAAGTVLMAEWTPANGNVVMVRHNDGIISVYKKVDSVNKQQGDIVRSGEVLGLADAQVLFELWKDGYPINPTQFIDFE</sequence>
<keyword evidence="2" id="KW-1133">Transmembrane helix</keyword>
<keyword evidence="5" id="KW-1185">Reference proteome</keyword>
<dbReference type="InterPro" id="IPR050570">
    <property type="entry name" value="Cell_wall_metabolism_enzyme"/>
</dbReference>
<dbReference type="AlphaFoldDB" id="A0A0M8MC76"/>
<dbReference type="PATRIC" id="fig|1202724.3.peg.3002"/>
<dbReference type="RefSeq" id="WP_054408744.1">
    <property type="nucleotide sequence ID" value="NZ_FOYA01000022.1"/>
</dbReference>
<keyword evidence="2" id="KW-0472">Membrane</keyword>
<dbReference type="Gene3D" id="2.70.70.10">
    <property type="entry name" value="Glucose Permease (Domain IIA)"/>
    <property type="match status" value="1"/>
</dbReference>
<dbReference type="Proteomes" id="UP000037755">
    <property type="component" value="Unassembled WGS sequence"/>
</dbReference>
<dbReference type="EMBL" id="LIYD01000005">
    <property type="protein sequence ID" value="KOS07105.1"/>
    <property type="molecule type" value="Genomic_DNA"/>
</dbReference>
<evidence type="ECO:0000313" key="5">
    <source>
        <dbReference type="Proteomes" id="UP000037755"/>
    </source>
</evidence>
<keyword evidence="2" id="KW-0812">Transmembrane</keyword>
<dbReference type="PANTHER" id="PTHR21666:SF289">
    <property type="entry name" value="L-ALA--D-GLU ENDOPEPTIDASE"/>
    <property type="match status" value="1"/>
</dbReference>
<dbReference type="PANTHER" id="PTHR21666">
    <property type="entry name" value="PEPTIDASE-RELATED"/>
    <property type="match status" value="1"/>
</dbReference>